<dbReference type="SUPFAM" id="SSF52540">
    <property type="entry name" value="P-loop containing nucleoside triphosphate hydrolases"/>
    <property type="match status" value="1"/>
</dbReference>
<dbReference type="InterPro" id="IPR027417">
    <property type="entry name" value="P-loop_NTPase"/>
</dbReference>
<dbReference type="EMBL" id="BJNG01000075">
    <property type="protein sequence ID" value="GEC22954.1"/>
    <property type="molecule type" value="Genomic_DNA"/>
</dbReference>
<dbReference type="RefSeq" id="WP_141282902.1">
    <property type="nucleotide sequence ID" value="NZ_BAAARZ010000010.1"/>
</dbReference>
<name>A0A4Y3WW15_9PSEU</name>
<reference evidence="1 2" key="1">
    <citation type="submission" date="2019-06" db="EMBL/GenBank/DDBJ databases">
        <title>Whole genome shotgun sequence of Pseudonocardia hydrocarbonoxydans NBRC 14498.</title>
        <authorList>
            <person name="Hosoyama A."/>
            <person name="Uohara A."/>
            <person name="Ohji S."/>
            <person name="Ichikawa N."/>
        </authorList>
    </citation>
    <scope>NUCLEOTIDE SEQUENCE [LARGE SCALE GENOMIC DNA]</scope>
    <source>
        <strain evidence="1 2">NBRC 14498</strain>
    </source>
</reference>
<dbReference type="AlphaFoldDB" id="A0A4Y3WW15"/>
<evidence type="ECO:0000313" key="1">
    <source>
        <dbReference type="EMBL" id="GEC22954.1"/>
    </source>
</evidence>
<dbReference type="Pfam" id="PF13481">
    <property type="entry name" value="AAA_25"/>
    <property type="match status" value="1"/>
</dbReference>
<dbReference type="Proteomes" id="UP000320338">
    <property type="component" value="Unassembled WGS sequence"/>
</dbReference>
<protein>
    <submittedName>
        <fullName evidence="1">Uncharacterized protein</fullName>
    </submittedName>
</protein>
<keyword evidence="2" id="KW-1185">Reference proteome</keyword>
<gene>
    <name evidence="1" type="ORF">PHY01_52370</name>
</gene>
<comment type="caution">
    <text evidence="1">The sequence shown here is derived from an EMBL/GenBank/DDBJ whole genome shotgun (WGS) entry which is preliminary data.</text>
</comment>
<dbReference type="OrthoDB" id="3171622at2"/>
<sequence>MDTNTHYADGRPRPWSFNECPPHLSGEVREAWPVLTPAERSKVLDRFPAPVPAFARPWHLVLAQRATAEDRARQAELDRQDKITSRLEILEVDSEARRLLAERNRPKRRPRSERLIDSNDVENVPAPRWRMAGLIPCTAIGFLGGAYGTYKSFVAVSWACSVAAGRAWLDRPEFAVTQAVNVLYIAAEGWDGIAHRVAAWRRLNGALEPGALTIHNEPLHLNSGADVDELIDLVRELNAGLVVIDTMHRSIPGAEENSATEVGVAIEAAARLRDELGASVLLLDHTGHDGRRLRGSSAKGSDADFVLMIDLAGDARSSTSQRTLRVEKFKNAPVEGRWPLRLRTVPGHDAMVVDIGEEGDASPTFDLGHEWWKHDVPDGVADLFAGQAGRRAAFDIVRVLAMAGDQDGLSGAEIRAALADGLQKHSRSSITAGIALVKNTAVAEHVNGTTRLALALRWMPPHADRAAS</sequence>
<dbReference type="Gene3D" id="3.40.50.300">
    <property type="entry name" value="P-loop containing nucleotide triphosphate hydrolases"/>
    <property type="match status" value="1"/>
</dbReference>
<evidence type="ECO:0000313" key="2">
    <source>
        <dbReference type="Proteomes" id="UP000320338"/>
    </source>
</evidence>
<proteinExistence type="predicted"/>
<organism evidence="1 2">
    <name type="scientific">Pseudonocardia hydrocarbonoxydans</name>
    <dbReference type="NCBI Taxonomy" id="76726"/>
    <lineage>
        <taxon>Bacteria</taxon>
        <taxon>Bacillati</taxon>
        <taxon>Actinomycetota</taxon>
        <taxon>Actinomycetes</taxon>
        <taxon>Pseudonocardiales</taxon>
        <taxon>Pseudonocardiaceae</taxon>
        <taxon>Pseudonocardia</taxon>
    </lineage>
</organism>
<accession>A0A4Y3WW15</accession>